<name>A0A9Q6Z326_MYROD</name>
<dbReference type="GeneID" id="93528284"/>
<evidence type="ECO:0000313" key="1">
    <source>
        <dbReference type="EMBL" id="QQT98838.1"/>
    </source>
</evidence>
<organism evidence="1 2">
    <name type="scientific">Myroides odoratus</name>
    <name type="common">Flavobacterium odoratum</name>
    <dbReference type="NCBI Taxonomy" id="256"/>
    <lineage>
        <taxon>Bacteria</taxon>
        <taxon>Pseudomonadati</taxon>
        <taxon>Bacteroidota</taxon>
        <taxon>Flavobacteriia</taxon>
        <taxon>Flavobacteriales</taxon>
        <taxon>Flavobacteriaceae</taxon>
        <taxon>Myroides</taxon>
    </lineage>
</organism>
<accession>A0A9Q6Z326</accession>
<dbReference type="AlphaFoldDB" id="A0A9Q6Z326"/>
<proteinExistence type="predicted"/>
<dbReference type="EMBL" id="CP068108">
    <property type="protein sequence ID" value="QQT98838.1"/>
    <property type="molecule type" value="Genomic_DNA"/>
</dbReference>
<dbReference type="Proteomes" id="UP000596202">
    <property type="component" value="Chromosome"/>
</dbReference>
<sequence length="168" mass="18860">MICHKANSQVTIGSDIALNNVALVDFKEFDTNSPLSNSVTTSTKGLNYPRVLLDDKERLEPCAPTTDANKEIHVGLTVYRIGTPTLSEGGYYWRKTGWQRLVDRLPEAIDGPFETFFQTEEINRGLVLGNLHNDMVPLRFSKTSDRHEPVTLKLPDNGAYAFNVKLYS</sequence>
<evidence type="ECO:0000313" key="2">
    <source>
        <dbReference type="Proteomes" id="UP000596202"/>
    </source>
</evidence>
<reference evidence="1 2" key="1">
    <citation type="submission" date="2021-01" db="EMBL/GenBank/DDBJ databases">
        <title>FDA dAtabase for Regulatory Grade micrObial Sequences (FDA-ARGOS): Supporting development and validation of Infectious Disease Dx tests.</title>
        <authorList>
            <person name="Sproer C."/>
            <person name="Gronow S."/>
            <person name="Severitt S."/>
            <person name="Schroder I."/>
            <person name="Tallon L."/>
            <person name="Sadzewicz L."/>
            <person name="Zhao X."/>
            <person name="Boylan J."/>
            <person name="Ott S."/>
            <person name="Bowen H."/>
            <person name="Vavikolanu K."/>
            <person name="Mehta A."/>
            <person name="Aluvathingal J."/>
            <person name="Nadendla S."/>
            <person name="Lowell S."/>
            <person name="Myers T."/>
            <person name="Yan Y."/>
            <person name="Sichtig H."/>
        </authorList>
    </citation>
    <scope>NUCLEOTIDE SEQUENCE [LARGE SCALE GENOMIC DNA]</scope>
    <source>
        <strain evidence="1 2">FDAARGOS_1131</strain>
    </source>
</reference>
<dbReference type="RefSeq" id="WP_002986067.1">
    <property type="nucleotide sequence ID" value="NZ_CP068108.1"/>
</dbReference>
<dbReference type="OrthoDB" id="996181at2"/>
<gene>
    <name evidence="1" type="ORF">I6I88_11490</name>
</gene>
<protein>
    <submittedName>
        <fullName evidence="1">Uncharacterized protein</fullName>
    </submittedName>
</protein>